<protein>
    <recommendedName>
        <fullName evidence="2">Reverse transcriptase domain-containing protein</fullName>
    </recommendedName>
</protein>
<dbReference type="CDD" id="cd01647">
    <property type="entry name" value="RT_LTR"/>
    <property type="match status" value="1"/>
</dbReference>
<gene>
    <name evidence="3" type="ORF">LWI29_002426</name>
</gene>
<dbReference type="EMBL" id="JAUESC010000002">
    <property type="protein sequence ID" value="KAK0603202.1"/>
    <property type="molecule type" value="Genomic_DNA"/>
</dbReference>
<dbReference type="PROSITE" id="PS50878">
    <property type="entry name" value="RT_POL"/>
    <property type="match status" value="1"/>
</dbReference>
<dbReference type="Proteomes" id="UP001168877">
    <property type="component" value="Unassembled WGS sequence"/>
</dbReference>
<evidence type="ECO:0000259" key="2">
    <source>
        <dbReference type="PROSITE" id="PS50878"/>
    </source>
</evidence>
<feature type="domain" description="Reverse transcriptase" evidence="2">
    <location>
        <begin position="147"/>
        <end position="334"/>
    </location>
</feature>
<comment type="caution">
    <text evidence="3">The sequence shown here is derived from an EMBL/GenBank/DDBJ whole genome shotgun (WGS) entry which is preliminary data.</text>
</comment>
<dbReference type="InterPro" id="IPR043502">
    <property type="entry name" value="DNA/RNA_pol_sf"/>
</dbReference>
<reference evidence="3" key="1">
    <citation type="journal article" date="2022" name="Plant J.">
        <title>Strategies of tolerance reflected in two North American maple genomes.</title>
        <authorList>
            <person name="McEvoy S.L."/>
            <person name="Sezen U.U."/>
            <person name="Trouern-Trend A."/>
            <person name="McMahon S.M."/>
            <person name="Schaberg P.G."/>
            <person name="Yang J."/>
            <person name="Wegrzyn J.L."/>
            <person name="Swenson N.G."/>
        </authorList>
    </citation>
    <scope>NUCLEOTIDE SEQUENCE</scope>
    <source>
        <strain evidence="3">NS2018</strain>
    </source>
</reference>
<dbReference type="SUPFAM" id="SSF56672">
    <property type="entry name" value="DNA/RNA polymerases"/>
    <property type="match status" value="1"/>
</dbReference>
<dbReference type="AlphaFoldDB" id="A0AA39T031"/>
<sequence length="335" mass="38989">MARRANLSVYKDREVHQVCAVLAEQATKGLEEQAETPKEFELDPREEPEAKKDEPMEEVMLDPKELSRTVKIGANLSEHIKAELTAMLRDYKDVFVWSHEDMPGIDTKVISHYLSVNPEFRLVVQKRRLFNPERSTAIKKEVEKLLSTGSIREFKYPEWVANVVLVKKKQNNQWRMCVDFTDLNNTCPKDSFPLPRIDQLVNATAGHELVSFMDSYSRYNQIRMNKADEERTAFTTDQGLYCYKVMPFGLKNAAATYQRLVNKIFARQIGRNIEVYVDDMLTYVDDMLTKSVTAEKHSEDLKEIFNVLRKYKMKLNPNKCVFGVSSRRFLGFQVY</sequence>
<organism evidence="3 4">
    <name type="scientific">Acer saccharum</name>
    <name type="common">Sugar maple</name>
    <dbReference type="NCBI Taxonomy" id="4024"/>
    <lineage>
        <taxon>Eukaryota</taxon>
        <taxon>Viridiplantae</taxon>
        <taxon>Streptophyta</taxon>
        <taxon>Embryophyta</taxon>
        <taxon>Tracheophyta</taxon>
        <taxon>Spermatophyta</taxon>
        <taxon>Magnoliopsida</taxon>
        <taxon>eudicotyledons</taxon>
        <taxon>Gunneridae</taxon>
        <taxon>Pentapetalae</taxon>
        <taxon>rosids</taxon>
        <taxon>malvids</taxon>
        <taxon>Sapindales</taxon>
        <taxon>Sapindaceae</taxon>
        <taxon>Hippocastanoideae</taxon>
        <taxon>Acereae</taxon>
        <taxon>Acer</taxon>
    </lineage>
</organism>
<name>A0AA39T031_ACESA</name>
<dbReference type="InterPro" id="IPR043128">
    <property type="entry name" value="Rev_trsase/Diguanyl_cyclase"/>
</dbReference>
<dbReference type="PANTHER" id="PTHR24559">
    <property type="entry name" value="TRANSPOSON TY3-I GAG-POL POLYPROTEIN"/>
    <property type="match status" value="1"/>
</dbReference>
<feature type="region of interest" description="Disordered" evidence="1">
    <location>
        <begin position="28"/>
        <end position="57"/>
    </location>
</feature>
<evidence type="ECO:0000313" key="4">
    <source>
        <dbReference type="Proteomes" id="UP001168877"/>
    </source>
</evidence>
<dbReference type="InterPro" id="IPR000477">
    <property type="entry name" value="RT_dom"/>
</dbReference>
<reference evidence="3" key="2">
    <citation type="submission" date="2023-06" db="EMBL/GenBank/DDBJ databases">
        <authorList>
            <person name="Swenson N.G."/>
            <person name="Wegrzyn J.L."/>
            <person name="Mcevoy S.L."/>
        </authorList>
    </citation>
    <scope>NUCLEOTIDE SEQUENCE</scope>
    <source>
        <strain evidence="3">NS2018</strain>
        <tissue evidence="3">Leaf</tissue>
    </source>
</reference>
<evidence type="ECO:0000256" key="1">
    <source>
        <dbReference type="SAM" id="MobiDB-lite"/>
    </source>
</evidence>
<dbReference type="InterPro" id="IPR053134">
    <property type="entry name" value="RNA-dir_DNA_polymerase"/>
</dbReference>
<evidence type="ECO:0000313" key="3">
    <source>
        <dbReference type="EMBL" id="KAK0603202.1"/>
    </source>
</evidence>
<accession>A0AA39T031</accession>
<dbReference type="Gene3D" id="3.10.10.10">
    <property type="entry name" value="HIV Type 1 Reverse Transcriptase, subunit A, domain 1"/>
    <property type="match status" value="1"/>
</dbReference>
<feature type="compositionally biased region" description="Basic and acidic residues" evidence="1">
    <location>
        <begin position="29"/>
        <end position="54"/>
    </location>
</feature>
<keyword evidence="4" id="KW-1185">Reference proteome</keyword>
<dbReference type="PANTHER" id="PTHR24559:SF431">
    <property type="entry name" value="RNA-DIRECTED DNA POLYMERASE HOMOLOG"/>
    <property type="match status" value="1"/>
</dbReference>
<proteinExistence type="predicted"/>
<dbReference type="Gene3D" id="3.30.70.270">
    <property type="match status" value="1"/>
</dbReference>
<dbReference type="Pfam" id="PF00078">
    <property type="entry name" value="RVT_1"/>
    <property type="match status" value="1"/>
</dbReference>